<dbReference type="OrthoDB" id="3365698at2759"/>
<dbReference type="STRING" id="945553.A0A0D2NE50"/>
<evidence type="ECO:0000256" key="1">
    <source>
        <dbReference type="SAM" id="Coils"/>
    </source>
</evidence>
<organism evidence="2 3">
    <name type="scientific">Hypholoma sublateritium (strain FD-334 SS-4)</name>
    <dbReference type="NCBI Taxonomy" id="945553"/>
    <lineage>
        <taxon>Eukaryota</taxon>
        <taxon>Fungi</taxon>
        <taxon>Dikarya</taxon>
        <taxon>Basidiomycota</taxon>
        <taxon>Agaricomycotina</taxon>
        <taxon>Agaricomycetes</taxon>
        <taxon>Agaricomycetidae</taxon>
        <taxon>Agaricales</taxon>
        <taxon>Agaricineae</taxon>
        <taxon>Strophariaceae</taxon>
        <taxon>Hypholoma</taxon>
    </lineage>
</organism>
<evidence type="ECO:0008006" key="4">
    <source>
        <dbReference type="Google" id="ProtNLM"/>
    </source>
</evidence>
<accession>A0A0D2NE50</accession>
<dbReference type="Proteomes" id="UP000054270">
    <property type="component" value="Unassembled WGS sequence"/>
</dbReference>
<gene>
    <name evidence="2" type="ORF">HYPSUDRAFT_48769</name>
</gene>
<name>A0A0D2NE50_HYPSF</name>
<proteinExistence type="predicted"/>
<keyword evidence="1" id="KW-0175">Coiled coil</keyword>
<dbReference type="AlphaFoldDB" id="A0A0D2NE50"/>
<evidence type="ECO:0000313" key="2">
    <source>
        <dbReference type="EMBL" id="KJA14916.1"/>
    </source>
</evidence>
<dbReference type="OMA" id="IDILMAC"/>
<dbReference type="SUPFAM" id="SSF52047">
    <property type="entry name" value="RNI-like"/>
    <property type="match status" value="1"/>
</dbReference>
<protein>
    <recommendedName>
        <fullName evidence="4">F-box domain-containing protein</fullName>
    </recommendedName>
</protein>
<evidence type="ECO:0000313" key="3">
    <source>
        <dbReference type="Proteomes" id="UP000054270"/>
    </source>
</evidence>
<feature type="coiled-coil region" evidence="1">
    <location>
        <begin position="19"/>
        <end position="60"/>
    </location>
</feature>
<keyword evidence="3" id="KW-1185">Reference proteome</keyword>
<reference evidence="3" key="1">
    <citation type="submission" date="2014-04" db="EMBL/GenBank/DDBJ databases">
        <title>Evolutionary Origins and Diversification of the Mycorrhizal Mutualists.</title>
        <authorList>
            <consortium name="DOE Joint Genome Institute"/>
            <consortium name="Mycorrhizal Genomics Consortium"/>
            <person name="Kohler A."/>
            <person name="Kuo A."/>
            <person name="Nagy L.G."/>
            <person name="Floudas D."/>
            <person name="Copeland A."/>
            <person name="Barry K.W."/>
            <person name="Cichocki N."/>
            <person name="Veneault-Fourrey C."/>
            <person name="LaButti K."/>
            <person name="Lindquist E.A."/>
            <person name="Lipzen A."/>
            <person name="Lundell T."/>
            <person name="Morin E."/>
            <person name="Murat C."/>
            <person name="Riley R."/>
            <person name="Ohm R."/>
            <person name="Sun H."/>
            <person name="Tunlid A."/>
            <person name="Henrissat B."/>
            <person name="Grigoriev I.V."/>
            <person name="Hibbett D.S."/>
            <person name="Martin F."/>
        </authorList>
    </citation>
    <scope>NUCLEOTIDE SEQUENCE [LARGE SCALE GENOMIC DNA]</scope>
    <source>
        <strain evidence="3">FD-334 SS-4</strain>
    </source>
</reference>
<sequence>MASLVHLLTTNQAPSDDERARLKETLAECDEKLNAITERISTLEAQLRSLNKEKAALLEASAPFRRALSPFRQLPEDVVRAIFVACLETRWNPTMANTEAPVLLTQISRATRMIALTTPELWAAIHIPITISVRPEVMDTAQSITTARAEGVEEWLLRRSGNHPLHISVNENSEHDGTHALTSRIIDILMACCFRWKNVYFSCSSATLSRISSLSQFDIPLLESLAISSWTDSDDEIDFWRNSDMLKSPALKRFRYLGRNAVLTFPVNWSNLTDLRFTANAGIMDNLARVLRQAVGLVRLDIVLIGYYWLPSSDTISLPRLTSLVVAEFSTPHPDANIGIFASIVAPSLEIISYNTNLDSGLRSPALIACLKRSTNIRELSMSRPSSLNILVEYLSHCPSLRILYITLVGYLPDVPKDKPENNAFLSAFVQSDPAQCLCPHLQYFRYEPTLEVSLPTLHNFLVRKDGTILGLSRWKAVVVNVKYDPVDEPLIKEIQSMEVVGNIRHDISFKETIPYCQNLDRGIVRVTSPVDDWWPSGVVDDMTYLS</sequence>
<dbReference type="InterPro" id="IPR032675">
    <property type="entry name" value="LRR_dom_sf"/>
</dbReference>
<dbReference type="EMBL" id="KN817661">
    <property type="protein sequence ID" value="KJA14916.1"/>
    <property type="molecule type" value="Genomic_DNA"/>
</dbReference>
<dbReference type="Gene3D" id="3.80.10.10">
    <property type="entry name" value="Ribonuclease Inhibitor"/>
    <property type="match status" value="1"/>
</dbReference>